<dbReference type="InterPro" id="IPR006162">
    <property type="entry name" value="Ppantetheine_attach_site"/>
</dbReference>
<dbReference type="InterPro" id="IPR049552">
    <property type="entry name" value="PKS_DH_N"/>
</dbReference>
<evidence type="ECO:0000313" key="8">
    <source>
        <dbReference type="EMBL" id="QHN35188.1"/>
    </source>
</evidence>
<dbReference type="SUPFAM" id="SSF52151">
    <property type="entry name" value="FabD/lysophospholipase-like"/>
    <property type="match status" value="1"/>
</dbReference>
<dbReference type="SUPFAM" id="SSF51735">
    <property type="entry name" value="NAD(P)-binding Rossmann-fold domains"/>
    <property type="match status" value="1"/>
</dbReference>
<dbReference type="Pfam" id="PF08659">
    <property type="entry name" value="KR"/>
    <property type="match status" value="1"/>
</dbReference>
<dbReference type="RefSeq" id="WP_260840415.1">
    <property type="nucleotide sequence ID" value="NZ_CP045809.1"/>
</dbReference>
<feature type="region of interest" description="Disordered" evidence="5">
    <location>
        <begin position="572"/>
        <end position="634"/>
    </location>
</feature>
<feature type="compositionally biased region" description="Low complexity" evidence="5">
    <location>
        <begin position="611"/>
        <end position="634"/>
    </location>
</feature>
<sequence length="1608" mass="164780">MERPNPEMGIEETPFYINSTTRPWVRTDETPRRASVSSFGFGGTNFHVTLEQYEGANQARRLRTLPTELVVLSAANEAELATRVGEIAEQVRSGEGLARIAFESAQSFDASQGARAALVAADTDALSGLVDKLRAALADGKAAAIKDPNIAVGFGAPRSGKTAFLFPGQGSHYIGMGADLALDFPEALAVWDGLSGDLADLHNAVFPEPAFDDETRAVQNNALTAMETAQPAIAAISLAQLALLDELGVKADAAAGHSFGEVTALAAAGVLPADRLMETARTRGLLMAEAGRGKDATMLAIVASADEVRTLLEAQPKTDGTLVIANDNGPRQVVVAGHIAEIENVEKAAAGAGLRTKRLTVASAFHSPIVAESSAPFAEYLNTLPLGESHLTVYANATAAPYGDQPTAQLADQVRQSVRFREMIQAMAADGVTRFIEVGPGRVLTGLVNQILGDIEHLAVALDDPKVADLRGWHRGLAVLAADGVGLDLVRLYDHYEEPAKFVPAPKYAVMVGGANVGKPYPPADGKVVITPKRKRQPLAAASAAAEPVKAVAAQSVPVALKPATAAPAPATARVAPTPATPAPVVADPASPAPRPQTAAPATAERSTVTSSSQPSSAPAARAAASSAPAGDAPLSTDAWSLIDRIQRETAAQHERYLDVVADSHQQFLDMSTRMLAEIVGDPGVSPAVVTPRREASVQAPATLPAPAPQPAPAVAPVVAAAPTLAAAPVAAPAPVVKPVATAAPAPVAAPAPAATPAPVAAAPAPAPGKSASDVVLEIVSEKTGYPADMLGLEMEMEAELGIDSIKQVEILSALQAKYPGAPEIPGSELASMRTLQDVVNSVAGFAGGGGAAASASQSVAASQTPADEVPVGLSCTEARLRVVPPAGFAMAGLQDGDVLITREDPAFADALEQVLISQGVKARTVDEVPEEAGAVISLAALGAVRTPDECVDMHVRAFHAARAVAKSSATYRVLVTIQSTGATFAGGDVPTGVASLVKTAGWEWPNASIRAIDIETLDPQRIAAELLAGGSGVEVALRADGTRLVAVEEVDATEVGETVAVPADGVVVVTGGARGVTARSALALAKQHGLRLALLGRTPLQPQSADEPAGTTAAEIATALASSARARGESLSLPQARAQAEKLLATREVRETLTTAQQQGTVAQYFAADTTDRDTLHASLTEVRQALGPIVGLVHGAGVLADKRLEDLDDDSFLRVFRTKLIGAETLLAATSGDDLRFIALFSSIAARAGNPGQAAYASANAALDSIAARESRRRGDGCVVRAFGWGPWDGGMVDATLKSRFTEAGVGVIPLGEGSEFFARHALGKASATAVVVAAPSAPQLRSTSLSWDISVENLPALADHQVRGNVVVPVVIVLDAVLRAVRGLSASDTPVVRDFRVLSGVTFPAGEQHTLSIGLTPDAADYIVSVRDASGRARYTARVESGSGQAVAVAAAGDGAWPFGVADAYAGPLFHGPSFQVIDQLTAYGATGGSALLKVKAEAGWTGGEWASDPAALDGALQLGILWATAQGLPLVLPVGIGRAVFTADFPASGQVQCRFAATPNGDKRVDFDIVLESTDGTQLAALEGVEFYVAGNAEGASAATGNLA</sequence>
<dbReference type="EMBL" id="CP045809">
    <property type="protein sequence ID" value="QHN35188.1"/>
    <property type="molecule type" value="Genomic_DNA"/>
</dbReference>
<gene>
    <name evidence="8" type="ORF">GII31_10130</name>
</gene>
<keyword evidence="3" id="KW-0808">Transferase</keyword>
<dbReference type="SMART" id="SM00826">
    <property type="entry name" value="PKS_DH"/>
    <property type="match status" value="1"/>
</dbReference>
<dbReference type="SUPFAM" id="SSF47336">
    <property type="entry name" value="ACP-like"/>
    <property type="match status" value="1"/>
</dbReference>
<dbReference type="InterPro" id="IPR036291">
    <property type="entry name" value="NAD(P)-bd_dom_sf"/>
</dbReference>
<evidence type="ECO:0000256" key="5">
    <source>
        <dbReference type="SAM" id="MobiDB-lite"/>
    </source>
</evidence>
<dbReference type="Pfam" id="PF00698">
    <property type="entry name" value="Acyl_transf_1"/>
    <property type="match status" value="1"/>
</dbReference>
<evidence type="ECO:0000259" key="7">
    <source>
        <dbReference type="PROSITE" id="PS52019"/>
    </source>
</evidence>
<dbReference type="SMART" id="SM00822">
    <property type="entry name" value="PKS_KR"/>
    <property type="match status" value="1"/>
</dbReference>
<protein>
    <submittedName>
        <fullName evidence="8">SDR family NAD(P)-dependent oxidoreductase</fullName>
    </submittedName>
</protein>
<evidence type="ECO:0000256" key="3">
    <source>
        <dbReference type="ARBA" id="ARBA00022679"/>
    </source>
</evidence>
<dbReference type="Gene3D" id="3.40.50.720">
    <property type="entry name" value="NAD(P)-binding Rossmann-like Domain"/>
    <property type="match status" value="1"/>
</dbReference>
<feature type="compositionally biased region" description="Low complexity" evidence="5">
    <location>
        <begin position="572"/>
        <end position="604"/>
    </location>
</feature>
<reference evidence="8" key="1">
    <citation type="journal article" date="2021" name="Nat. Microbiol.">
        <title>Cocultivation of an ultrasmall environmental parasitic bacterium with lytic ability against bacteria associated with wastewater foams.</title>
        <authorList>
            <person name="Batinovic S."/>
            <person name="Rose J.J.A."/>
            <person name="Ratcliffe J."/>
            <person name="Seviour R.J."/>
            <person name="Petrovski S."/>
        </authorList>
    </citation>
    <scope>NUCLEOTIDE SEQUENCE</scope>
    <source>
        <strain evidence="8">CON9</strain>
    </source>
</reference>
<accession>A0ABX6IIY5</accession>
<dbReference type="Gene3D" id="1.10.1240.100">
    <property type="match status" value="1"/>
</dbReference>
<dbReference type="PROSITE" id="PS00012">
    <property type="entry name" value="PHOSPHOPANTETHEINE"/>
    <property type="match status" value="1"/>
</dbReference>
<dbReference type="Gene3D" id="3.40.366.10">
    <property type="entry name" value="Malonyl-Coenzyme A Acyl Carrier Protein, domain 2"/>
    <property type="match status" value="1"/>
</dbReference>
<dbReference type="InterPro" id="IPR052568">
    <property type="entry name" value="PKS-FAS_Synthase"/>
</dbReference>
<evidence type="ECO:0000256" key="1">
    <source>
        <dbReference type="ARBA" id="ARBA00022450"/>
    </source>
</evidence>
<dbReference type="InterPro" id="IPR001227">
    <property type="entry name" value="Ac_transferase_dom_sf"/>
</dbReference>
<dbReference type="PROSITE" id="PS52019">
    <property type="entry name" value="PKS_MFAS_DH"/>
    <property type="match status" value="1"/>
</dbReference>
<feature type="domain" description="Carrier" evidence="6">
    <location>
        <begin position="770"/>
        <end position="847"/>
    </location>
</feature>
<keyword evidence="2" id="KW-0597">Phosphoprotein</keyword>
<dbReference type="Gene3D" id="1.10.1200.10">
    <property type="entry name" value="ACP-like"/>
    <property type="match status" value="1"/>
</dbReference>
<dbReference type="Gene3D" id="3.40.47.10">
    <property type="match status" value="1"/>
</dbReference>
<dbReference type="InterPro" id="IPR057326">
    <property type="entry name" value="KR_dom"/>
</dbReference>
<dbReference type="Proteomes" id="UP001059836">
    <property type="component" value="Chromosome"/>
</dbReference>
<feature type="domain" description="PKS/mFAS DH" evidence="7">
    <location>
        <begin position="1323"/>
        <end position="1600"/>
    </location>
</feature>
<dbReference type="SMART" id="SM00827">
    <property type="entry name" value="PKS_AT"/>
    <property type="match status" value="1"/>
</dbReference>
<dbReference type="InterPro" id="IPR049900">
    <property type="entry name" value="PKS_mFAS_DH"/>
</dbReference>
<proteinExistence type="predicted"/>
<evidence type="ECO:0000259" key="6">
    <source>
        <dbReference type="PROSITE" id="PS50075"/>
    </source>
</evidence>
<dbReference type="InterPro" id="IPR016036">
    <property type="entry name" value="Malonyl_transacylase_ACP-bd"/>
</dbReference>
<dbReference type="InterPro" id="IPR020807">
    <property type="entry name" value="PKS_DH"/>
</dbReference>
<dbReference type="InterPro" id="IPR016035">
    <property type="entry name" value="Acyl_Trfase/lysoPLipase"/>
</dbReference>
<dbReference type="InterPro" id="IPR049551">
    <property type="entry name" value="PKS_DH_C"/>
</dbReference>
<keyword evidence="1" id="KW-0596">Phosphopantetheine</keyword>
<dbReference type="InterPro" id="IPR009081">
    <property type="entry name" value="PP-bd_ACP"/>
</dbReference>
<name>A0ABX6IIY5_9ACTN</name>
<dbReference type="Pfam" id="PF14765">
    <property type="entry name" value="PS-DH"/>
    <property type="match status" value="1"/>
</dbReference>
<dbReference type="InterPro" id="IPR013968">
    <property type="entry name" value="PKS_KR"/>
</dbReference>
<dbReference type="InterPro" id="IPR036736">
    <property type="entry name" value="ACP-like_sf"/>
</dbReference>
<dbReference type="SUPFAM" id="SSF55048">
    <property type="entry name" value="Probable ACP-binding domain of malonyl-CoA ACP transacylase"/>
    <property type="match status" value="1"/>
</dbReference>
<keyword evidence="9" id="KW-1185">Reference proteome</keyword>
<organism evidence="8 9">
    <name type="scientific">Gordonia pseudamarae</name>
    <dbReference type="NCBI Taxonomy" id="2831662"/>
    <lineage>
        <taxon>Bacteria</taxon>
        <taxon>Bacillati</taxon>
        <taxon>Actinomycetota</taxon>
        <taxon>Actinomycetes</taxon>
        <taxon>Mycobacteriales</taxon>
        <taxon>Gordoniaceae</taxon>
        <taxon>Gordonia</taxon>
    </lineage>
</organism>
<dbReference type="InterPro" id="IPR042104">
    <property type="entry name" value="PKS_dehydratase_sf"/>
</dbReference>
<feature type="active site" description="Proton acceptor; for dehydratase activity" evidence="4">
    <location>
        <position position="1363"/>
    </location>
</feature>
<dbReference type="PANTHER" id="PTHR43074:SF1">
    <property type="entry name" value="BETA-KETOACYL SYNTHASE FAMILY PROTEIN-RELATED"/>
    <property type="match status" value="1"/>
</dbReference>
<evidence type="ECO:0000313" key="9">
    <source>
        <dbReference type="Proteomes" id="UP001059836"/>
    </source>
</evidence>
<evidence type="ECO:0000256" key="2">
    <source>
        <dbReference type="ARBA" id="ARBA00022553"/>
    </source>
</evidence>
<dbReference type="PANTHER" id="PTHR43074">
    <property type="entry name" value="OMEGA-3 POLYUNSATURATED FATTY ACID SYNTHASE PFAB-RELATED"/>
    <property type="match status" value="1"/>
</dbReference>
<dbReference type="Pfam" id="PF00550">
    <property type="entry name" value="PP-binding"/>
    <property type="match status" value="1"/>
</dbReference>
<dbReference type="PROSITE" id="PS50075">
    <property type="entry name" value="CARRIER"/>
    <property type="match status" value="1"/>
</dbReference>
<dbReference type="InterPro" id="IPR014043">
    <property type="entry name" value="Acyl_transferase_dom"/>
</dbReference>
<dbReference type="InterPro" id="IPR032821">
    <property type="entry name" value="PKS_assoc"/>
</dbReference>
<feature type="region of interest" description="N-terminal hotdog fold" evidence="4">
    <location>
        <begin position="1323"/>
        <end position="1449"/>
    </location>
</feature>
<dbReference type="Pfam" id="PF21089">
    <property type="entry name" value="PKS_DH_N"/>
    <property type="match status" value="1"/>
</dbReference>
<evidence type="ECO:0000256" key="4">
    <source>
        <dbReference type="PROSITE-ProRule" id="PRU01363"/>
    </source>
</evidence>
<dbReference type="SUPFAM" id="SSF53901">
    <property type="entry name" value="Thiolase-like"/>
    <property type="match status" value="1"/>
</dbReference>
<dbReference type="Pfam" id="PF16197">
    <property type="entry name" value="KAsynt_C_assoc"/>
    <property type="match status" value="1"/>
</dbReference>
<feature type="region of interest" description="C-terminal hotdog fold" evidence="4">
    <location>
        <begin position="1459"/>
        <end position="1600"/>
    </location>
</feature>
<dbReference type="InterPro" id="IPR016039">
    <property type="entry name" value="Thiolase-like"/>
</dbReference>
<dbReference type="Gene3D" id="3.30.70.250">
    <property type="entry name" value="Malonyl-CoA ACP transacylase, ACP-binding"/>
    <property type="match status" value="1"/>
</dbReference>
<feature type="active site" description="Proton donor; for dehydratase activity" evidence="4">
    <location>
        <position position="1517"/>
    </location>
</feature>
<dbReference type="Gene3D" id="3.10.129.110">
    <property type="entry name" value="Polyketide synthase dehydratase"/>
    <property type="match status" value="1"/>
</dbReference>
<feature type="region of interest" description="Disordered" evidence="5">
    <location>
        <begin position="749"/>
        <end position="769"/>
    </location>
</feature>